<reference evidence="2" key="2">
    <citation type="submission" date="2016-05" db="EMBL/GenBank/DDBJ databases">
        <title>Comparative analysis highlights variable genome content of wheat rusts and divergence of the mating loci.</title>
        <authorList>
            <person name="Cuomo C.A."/>
            <person name="Bakkeren G."/>
            <person name="Szabo L."/>
            <person name="Khalil H."/>
            <person name="Joly D."/>
            <person name="Goldberg J."/>
            <person name="Young S."/>
            <person name="Zeng Q."/>
            <person name="Fellers J."/>
        </authorList>
    </citation>
    <scope>NUCLEOTIDE SEQUENCE [LARGE SCALE GENOMIC DNA]</scope>
    <source>
        <strain evidence="2">1-1 BBBD Race 1</strain>
    </source>
</reference>
<dbReference type="Proteomes" id="UP000005240">
    <property type="component" value="Unassembled WGS sequence"/>
</dbReference>
<evidence type="ECO:0000256" key="1">
    <source>
        <dbReference type="SAM" id="MobiDB-lite"/>
    </source>
</evidence>
<reference evidence="3" key="4">
    <citation type="submission" date="2025-05" db="UniProtKB">
        <authorList>
            <consortium name="EnsemblFungi"/>
        </authorList>
    </citation>
    <scope>IDENTIFICATION</scope>
    <source>
        <strain evidence="3">isolate 1-1 / race 1 (BBBD)</strain>
    </source>
</reference>
<dbReference type="AlphaFoldDB" id="A0A180H2Y0"/>
<keyword evidence="4" id="KW-1185">Reference proteome</keyword>
<dbReference type="EMBL" id="ADAS02000004">
    <property type="protein sequence ID" value="OAV98959.1"/>
    <property type="molecule type" value="Genomic_DNA"/>
</dbReference>
<evidence type="ECO:0000313" key="4">
    <source>
        <dbReference type="Proteomes" id="UP000005240"/>
    </source>
</evidence>
<reference evidence="2" key="1">
    <citation type="submission" date="2009-11" db="EMBL/GenBank/DDBJ databases">
        <authorList>
            <consortium name="The Broad Institute Genome Sequencing Platform"/>
            <person name="Ward D."/>
            <person name="Feldgarden M."/>
            <person name="Earl A."/>
            <person name="Young S.K."/>
            <person name="Zeng Q."/>
            <person name="Koehrsen M."/>
            <person name="Alvarado L."/>
            <person name="Berlin A."/>
            <person name="Bochicchio J."/>
            <person name="Borenstein D."/>
            <person name="Chapman S.B."/>
            <person name="Chen Z."/>
            <person name="Engels R."/>
            <person name="Freedman E."/>
            <person name="Gellesch M."/>
            <person name="Goldberg J."/>
            <person name="Griggs A."/>
            <person name="Gujja S."/>
            <person name="Heilman E."/>
            <person name="Heiman D."/>
            <person name="Hepburn T."/>
            <person name="Howarth C."/>
            <person name="Jen D."/>
            <person name="Larson L."/>
            <person name="Lewis B."/>
            <person name="Mehta T."/>
            <person name="Park D."/>
            <person name="Pearson M."/>
            <person name="Roberts A."/>
            <person name="Saif S."/>
            <person name="Shea T."/>
            <person name="Shenoy N."/>
            <person name="Sisk P."/>
            <person name="Stolte C."/>
            <person name="Sykes S."/>
            <person name="Thomson T."/>
            <person name="Walk T."/>
            <person name="White J."/>
            <person name="Yandava C."/>
            <person name="Izard J."/>
            <person name="Baranova O.V."/>
            <person name="Blanton J.M."/>
            <person name="Tanner A.C."/>
            <person name="Dewhirst F.E."/>
            <person name="Haas B."/>
            <person name="Nusbaum C."/>
            <person name="Birren B."/>
        </authorList>
    </citation>
    <scope>NUCLEOTIDE SEQUENCE [LARGE SCALE GENOMIC DNA]</scope>
    <source>
        <strain evidence="2">1-1 BBBD Race 1</strain>
    </source>
</reference>
<name>A0A180H2Y0_PUCT1</name>
<gene>
    <name evidence="2" type="ORF">PTTG_25415</name>
</gene>
<dbReference type="VEuPathDB" id="FungiDB:PTTG_25415"/>
<dbReference type="EnsemblFungi" id="PTTG_25415-t43_1">
    <property type="protein sequence ID" value="PTTG_25415-t43_1-p1"/>
    <property type="gene ID" value="PTTG_25415"/>
</dbReference>
<protein>
    <submittedName>
        <fullName evidence="2 3">Uncharacterized protein</fullName>
    </submittedName>
</protein>
<sequence length="149" mass="16931">SKQRDRWMCERRYQLQDHRIFGSGWYFLIAPSFHLQSPARYCCGSCIGLKMRKSDSGPMMMSSGPFLQVFVVETPKELDSEYLSSTNLYSRPSSDRQKANFRQAKPKQEEDAGAHIVPDSPPSKLSISAWIPVSEEATESIPNLIPSDR</sequence>
<evidence type="ECO:0000313" key="2">
    <source>
        <dbReference type="EMBL" id="OAV98959.1"/>
    </source>
</evidence>
<feature type="region of interest" description="Disordered" evidence="1">
    <location>
        <begin position="86"/>
        <end position="125"/>
    </location>
</feature>
<evidence type="ECO:0000313" key="3">
    <source>
        <dbReference type="EnsemblFungi" id="PTTG_25415-t43_1-p1"/>
    </source>
</evidence>
<organism evidence="2">
    <name type="scientific">Puccinia triticina (isolate 1-1 / race 1 (BBBD))</name>
    <name type="common">Brown leaf rust fungus</name>
    <dbReference type="NCBI Taxonomy" id="630390"/>
    <lineage>
        <taxon>Eukaryota</taxon>
        <taxon>Fungi</taxon>
        <taxon>Dikarya</taxon>
        <taxon>Basidiomycota</taxon>
        <taxon>Pucciniomycotina</taxon>
        <taxon>Pucciniomycetes</taxon>
        <taxon>Pucciniales</taxon>
        <taxon>Pucciniaceae</taxon>
        <taxon>Puccinia</taxon>
    </lineage>
</organism>
<reference evidence="3 4" key="3">
    <citation type="journal article" date="2017" name="G3 (Bethesda)">
        <title>Comparative analysis highlights variable genome content of wheat rusts and divergence of the mating loci.</title>
        <authorList>
            <person name="Cuomo C.A."/>
            <person name="Bakkeren G."/>
            <person name="Khalil H.B."/>
            <person name="Panwar V."/>
            <person name="Joly D."/>
            <person name="Linning R."/>
            <person name="Sakthikumar S."/>
            <person name="Song X."/>
            <person name="Adiconis X."/>
            <person name="Fan L."/>
            <person name="Goldberg J.M."/>
            <person name="Levin J.Z."/>
            <person name="Young S."/>
            <person name="Zeng Q."/>
            <person name="Anikster Y."/>
            <person name="Bruce M."/>
            <person name="Wang M."/>
            <person name="Yin C."/>
            <person name="McCallum B."/>
            <person name="Szabo L.J."/>
            <person name="Hulbert S."/>
            <person name="Chen X."/>
            <person name="Fellers J.P."/>
        </authorList>
    </citation>
    <scope>NUCLEOTIDE SEQUENCE</scope>
    <source>
        <strain evidence="3">isolate 1-1 / race 1 (BBBD)</strain>
        <strain evidence="4">Isolate 1-1 / race 1 (BBBD)</strain>
    </source>
</reference>
<proteinExistence type="predicted"/>
<feature type="non-terminal residue" evidence="2">
    <location>
        <position position="1"/>
    </location>
</feature>
<accession>A0A180H2Y0</accession>